<dbReference type="InterPro" id="IPR058913">
    <property type="entry name" value="Integrase_dom_put"/>
</dbReference>
<dbReference type="PANTHER" id="PTHR46791:SF5">
    <property type="entry name" value="CLR5 DOMAIN-CONTAINING PROTEIN-RELATED"/>
    <property type="match status" value="1"/>
</dbReference>
<dbReference type="Pfam" id="PF24764">
    <property type="entry name" value="rva_4"/>
    <property type="match status" value="1"/>
</dbReference>
<gene>
    <name evidence="2" type="ORF">MCOR_56849</name>
</gene>
<dbReference type="PANTHER" id="PTHR46791">
    <property type="entry name" value="EXPRESSED PROTEIN"/>
    <property type="match status" value="1"/>
</dbReference>
<protein>
    <recommendedName>
        <fullName evidence="1">Integrase core domain-containing protein</fullName>
    </recommendedName>
</protein>
<reference evidence="2 3" key="1">
    <citation type="submission" date="2020-06" db="EMBL/GenBank/DDBJ databases">
        <authorList>
            <person name="Li R."/>
            <person name="Bekaert M."/>
        </authorList>
    </citation>
    <scope>NUCLEOTIDE SEQUENCE [LARGE SCALE GENOMIC DNA]</scope>
    <source>
        <strain evidence="3">wild</strain>
    </source>
</reference>
<dbReference type="Proteomes" id="UP000507470">
    <property type="component" value="Unassembled WGS sequence"/>
</dbReference>
<accession>A0A6J8EWG4</accession>
<dbReference type="AlphaFoldDB" id="A0A6J8EWG4"/>
<feature type="domain" description="Integrase core" evidence="1">
    <location>
        <begin position="2"/>
        <end position="145"/>
    </location>
</feature>
<dbReference type="EMBL" id="CACVKT020010149">
    <property type="protein sequence ID" value="CAC5424999.1"/>
    <property type="molecule type" value="Genomic_DNA"/>
</dbReference>
<name>A0A6J8EWG4_MYTCO</name>
<evidence type="ECO:0000313" key="3">
    <source>
        <dbReference type="Proteomes" id="UP000507470"/>
    </source>
</evidence>
<keyword evidence="3" id="KW-1185">Reference proteome</keyword>
<evidence type="ECO:0000259" key="1">
    <source>
        <dbReference type="Pfam" id="PF24764"/>
    </source>
</evidence>
<organism evidence="2 3">
    <name type="scientific">Mytilus coruscus</name>
    <name type="common">Sea mussel</name>
    <dbReference type="NCBI Taxonomy" id="42192"/>
    <lineage>
        <taxon>Eukaryota</taxon>
        <taxon>Metazoa</taxon>
        <taxon>Spiralia</taxon>
        <taxon>Lophotrochozoa</taxon>
        <taxon>Mollusca</taxon>
        <taxon>Bivalvia</taxon>
        <taxon>Autobranchia</taxon>
        <taxon>Pteriomorphia</taxon>
        <taxon>Mytilida</taxon>
        <taxon>Mytiloidea</taxon>
        <taxon>Mytilidae</taxon>
        <taxon>Mytilinae</taxon>
        <taxon>Mytilus</taxon>
    </lineage>
</organism>
<proteinExistence type="predicted"/>
<sequence length="216" mass="25482">MHQHNKAETVYQCFRIGVHEYDTPLKVRSDQWMENYKIAEYMAEPRGLSNAGMITGKSTHNQRIERLWRDIFNGVLSFFYYLFYFLEDIGSLDPINDSHLYALHYVYMNRINHNLEMWRSALNQHRIRTVQTSPVCLFNACFVNNPVHQVDYFDVPYPDEDISQEADHRPSLFPPNFALSDTCQRDLVSQCPKDMESSNYGIDLYEKAKLIIESHL</sequence>
<evidence type="ECO:0000313" key="2">
    <source>
        <dbReference type="EMBL" id="CAC5424999.1"/>
    </source>
</evidence>
<dbReference type="OrthoDB" id="6149502at2759"/>